<dbReference type="Pfam" id="PF00194">
    <property type="entry name" value="Carb_anhydrase"/>
    <property type="match status" value="1"/>
</dbReference>
<gene>
    <name evidence="12 13 14 15 16 17 18" type="primary">LOC106073459</name>
</gene>
<dbReference type="CDD" id="cd00326">
    <property type="entry name" value="alpha_CA"/>
    <property type="match status" value="1"/>
</dbReference>
<dbReference type="RefSeq" id="XP_055862552.1">
    <property type="nucleotide sequence ID" value="XM_056006577.1"/>
</dbReference>
<comment type="catalytic activity">
    <reaction evidence="8 9">
        <text>hydrogencarbonate + H(+) = CO2 + H2O</text>
        <dbReference type="Rhea" id="RHEA:10748"/>
        <dbReference type="ChEBI" id="CHEBI:15377"/>
        <dbReference type="ChEBI" id="CHEBI:15378"/>
        <dbReference type="ChEBI" id="CHEBI:16526"/>
        <dbReference type="ChEBI" id="CHEBI:17544"/>
        <dbReference type="EC" id="4.2.1.1"/>
    </reaction>
</comment>
<dbReference type="GeneID" id="106073459"/>
<feature type="signal peptide" evidence="9">
    <location>
        <begin position="1"/>
        <end position="22"/>
    </location>
</feature>
<keyword evidence="6" id="KW-0325">Glycoprotein</keyword>
<dbReference type="Gene3D" id="3.10.200.10">
    <property type="entry name" value="Alpha carbonic anhydrase"/>
    <property type="match status" value="1"/>
</dbReference>
<keyword evidence="9" id="KW-0732">Signal</keyword>
<evidence type="ECO:0000256" key="4">
    <source>
        <dbReference type="ARBA" id="ARBA00022723"/>
    </source>
</evidence>
<evidence type="ECO:0000313" key="17">
    <source>
        <dbReference type="RefSeq" id="XP_055862552.1"/>
    </source>
</evidence>
<dbReference type="FunFam" id="3.10.200.10:FF:000003">
    <property type="entry name" value="Carbonic anhydrase 12"/>
    <property type="match status" value="1"/>
</dbReference>
<comment type="similarity">
    <text evidence="2 9">Belongs to the alpha-carbonic anhydrase family.</text>
</comment>
<dbReference type="SMART" id="SM01057">
    <property type="entry name" value="Carb_anhydrase"/>
    <property type="match status" value="1"/>
</dbReference>
<name>A0A9W2YIR9_BIOGL</name>
<dbReference type="InterPro" id="IPR023561">
    <property type="entry name" value="Carbonic_anhydrase_a-class"/>
</dbReference>
<evidence type="ECO:0000256" key="5">
    <source>
        <dbReference type="ARBA" id="ARBA00022833"/>
    </source>
</evidence>
<evidence type="ECO:0000256" key="7">
    <source>
        <dbReference type="ARBA" id="ARBA00023239"/>
    </source>
</evidence>
<accession>A0A9W2YIR9</accession>
<dbReference type="RefSeq" id="XP_055862550.1">
    <property type="nucleotide sequence ID" value="XM_056006575.1"/>
</dbReference>
<keyword evidence="5 9" id="KW-0862">Zinc</keyword>
<dbReference type="GO" id="GO:0008270">
    <property type="term" value="F:zinc ion binding"/>
    <property type="evidence" value="ECO:0007669"/>
    <property type="project" value="UniProtKB-UniRule"/>
</dbReference>
<keyword evidence="11" id="KW-1185">Reference proteome</keyword>
<evidence type="ECO:0000256" key="3">
    <source>
        <dbReference type="ARBA" id="ARBA00012925"/>
    </source>
</evidence>
<comment type="function">
    <text evidence="1 9">Reversible hydration of carbon dioxide.</text>
</comment>
<dbReference type="RefSeq" id="XP_055862548.1">
    <property type="nucleotide sequence ID" value="XM_056006573.1"/>
</dbReference>
<evidence type="ECO:0000313" key="14">
    <source>
        <dbReference type="RefSeq" id="XP_055862549.1"/>
    </source>
</evidence>
<dbReference type="OMA" id="APMELHI"/>
<dbReference type="SUPFAM" id="SSF51069">
    <property type="entry name" value="Carbonic anhydrase"/>
    <property type="match status" value="1"/>
</dbReference>
<reference evidence="12 13" key="1">
    <citation type="submission" date="2025-04" db="UniProtKB">
        <authorList>
            <consortium name="RefSeq"/>
        </authorList>
    </citation>
    <scope>IDENTIFICATION</scope>
</reference>
<evidence type="ECO:0000256" key="6">
    <source>
        <dbReference type="ARBA" id="ARBA00023180"/>
    </source>
</evidence>
<keyword evidence="7 9" id="KW-0456">Lyase</keyword>
<dbReference type="RefSeq" id="XP_055862549.1">
    <property type="nucleotide sequence ID" value="XM_056006574.1"/>
</dbReference>
<evidence type="ECO:0000313" key="12">
    <source>
        <dbReference type="RefSeq" id="XP_055862547.1"/>
    </source>
</evidence>
<protein>
    <recommendedName>
        <fullName evidence="3 9">Carbonic anhydrase</fullName>
        <ecNumber evidence="3 9">4.2.1.1</ecNumber>
    </recommendedName>
</protein>
<evidence type="ECO:0000313" key="13">
    <source>
        <dbReference type="RefSeq" id="XP_055862548.1"/>
    </source>
</evidence>
<dbReference type="PANTHER" id="PTHR18952:SF265">
    <property type="entry name" value="CARBONIC ANHYDRASE"/>
    <property type="match status" value="1"/>
</dbReference>
<organism evidence="11 16">
    <name type="scientific">Biomphalaria glabrata</name>
    <name type="common">Bloodfluke planorb</name>
    <name type="synonym">Freshwater snail</name>
    <dbReference type="NCBI Taxonomy" id="6526"/>
    <lineage>
        <taxon>Eukaryota</taxon>
        <taxon>Metazoa</taxon>
        <taxon>Spiralia</taxon>
        <taxon>Lophotrochozoa</taxon>
        <taxon>Mollusca</taxon>
        <taxon>Gastropoda</taxon>
        <taxon>Heterobranchia</taxon>
        <taxon>Euthyneura</taxon>
        <taxon>Panpulmonata</taxon>
        <taxon>Hygrophila</taxon>
        <taxon>Lymnaeoidea</taxon>
        <taxon>Planorbidae</taxon>
        <taxon>Biomphalaria</taxon>
    </lineage>
</organism>
<evidence type="ECO:0000313" key="18">
    <source>
        <dbReference type="RefSeq" id="XP_055862553.1"/>
    </source>
</evidence>
<dbReference type="RefSeq" id="XP_055862547.1">
    <property type="nucleotide sequence ID" value="XM_056006572.1"/>
</dbReference>
<evidence type="ECO:0000259" key="10">
    <source>
        <dbReference type="PROSITE" id="PS51144"/>
    </source>
</evidence>
<evidence type="ECO:0000256" key="8">
    <source>
        <dbReference type="ARBA" id="ARBA00048348"/>
    </source>
</evidence>
<feature type="chain" id="PRO_5044522186" description="Carbonic anhydrase" evidence="9">
    <location>
        <begin position="23"/>
        <end position="318"/>
    </location>
</feature>
<evidence type="ECO:0000313" key="16">
    <source>
        <dbReference type="RefSeq" id="XP_055862551.1"/>
    </source>
</evidence>
<evidence type="ECO:0000313" key="11">
    <source>
        <dbReference type="Proteomes" id="UP001165740"/>
    </source>
</evidence>
<dbReference type="Proteomes" id="UP001165740">
    <property type="component" value="Chromosome 12"/>
</dbReference>
<dbReference type="InterPro" id="IPR018338">
    <property type="entry name" value="Carbonic_anhydrase_a-class_CS"/>
</dbReference>
<dbReference type="OrthoDB" id="429145at2759"/>
<dbReference type="AlphaFoldDB" id="A0A9W2YIR9"/>
<dbReference type="GO" id="GO:0004089">
    <property type="term" value="F:carbonate dehydratase activity"/>
    <property type="evidence" value="ECO:0007669"/>
    <property type="project" value="UniProtKB-UniRule"/>
</dbReference>
<dbReference type="EC" id="4.2.1.1" evidence="3 9"/>
<feature type="domain" description="Alpha-carbonic anhydrase" evidence="10">
    <location>
        <begin position="27"/>
        <end position="287"/>
    </location>
</feature>
<dbReference type="PROSITE" id="PS51144">
    <property type="entry name" value="ALPHA_CA_2"/>
    <property type="match status" value="1"/>
</dbReference>
<sequence length="318" mass="36091">MSRNLTLLTFSLILLTYKLTCASAGGPGWNYHEGEAGGPDEWHVNFTDCGGVMQSPIDIITEEAVYSPILPYFDFTNYRTTRGVNLTLINLGGHTAEVLYQGAPIYLQGGGLPAEYKLIQFHFHWGAEDKVGSEHFIDGEHFPMELHLVHQQKTLANLSVAEKHPFGLAVLGFFFQVSEKNNTELEPLLKYFNQIALPDAKIHLDTFPLIDMLPENFRKLDFYRYYGSLTTPPCYETVIWSLATEYIKISESQLNVFRGLYESKDIHLVNDFRPVQPLNKRIVITTKNSSKNSSAQPSTRPLFLCLSLVLAWTYCRMP</sequence>
<dbReference type="RefSeq" id="XP_055862551.1">
    <property type="nucleotide sequence ID" value="XM_056006576.1"/>
</dbReference>
<dbReference type="PANTHER" id="PTHR18952">
    <property type="entry name" value="CARBONIC ANHYDRASE"/>
    <property type="match status" value="1"/>
</dbReference>
<evidence type="ECO:0000313" key="15">
    <source>
        <dbReference type="RefSeq" id="XP_055862550.1"/>
    </source>
</evidence>
<evidence type="ECO:0000256" key="1">
    <source>
        <dbReference type="ARBA" id="ARBA00002904"/>
    </source>
</evidence>
<dbReference type="InterPro" id="IPR001148">
    <property type="entry name" value="CA_dom"/>
</dbReference>
<evidence type="ECO:0000256" key="9">
    <source>
        <dbReference type="RuleBase" id="RU367011"/>
    </source>
</evidence>
<dbReference type="InterPro" id="IPR036398">
    <property type="entry name" value="CA_dom_sf"/>
</dbReference>
<comment type="cofactor">
    <cofactor evidence="9">
        <name>Zn(2+)</name>
        <dbReference type="ChEBI" id="CHEBI:29105"/>
    </cofactor>
</comment>
<proteinExistence type="inferred from homology"/>
<dbReference type="PROSITE" id="PS00162">
    <property type="entry name" value="ALPHA_CA_1"/>
    <property type="match status" value="1"/>
</dbReference>
<dbReference type="RefSeq" id="XP_055862553.1">
    <property type="nucleotide sequence ID" value="XM_056006578.1"/>
</dbReference>
<evidence type="ECO:0000256" key="2">
    <source>
        <dbReference type="ARBA" id="ARBA00010718"/>
    </source>
</evidence>
<keyword evidence="4 9" id="KW-0479">Metal-binding</keyword>
<dbReference type="GO" id="GO:0005886">
    <property type="term" value="C:plasma membrane"/>
    <property type="evidence" value="ECO:0007669"/>
    <property type="project" value="TreeGrafter"/>
</dbReference>